<dbReference type="RefSeq" id="WP_129231119.1">
    <property type="nucleotide sequence ID" value="NZ_SDPO01000002.1"/>
</dbReference>
<dbReference type="EMBL" id="SDPO01000002">
    <property type="protein sequence ID" value="RXZ48821.1"/>
    <property type="molecule type" value="Genomic_DNA"/>
</dbReference>
<proteinExistence type="predicted"/>
<dbReference type="GO" id="GO:0044877">
    <property type="term" value="F:protein-containing complex binding"/>
    <property type="evidence" value="ECO:0007669"/>
    <property type="project" value="TreeGrafter"/>
</dbReference>
<feature type="domain" description="NAD(P)-binding" evidence="1">
    <location>
        <begin position="7"/>
        <end position="134"/>
    </location>
</feature>
<organism evidence="2 3">
    <name type="scientific">Agromyces fucosus</name>
    <dbReference type="NCBI Taxonomy" id="41985"/>
    <lineage>
        <taxon>Bacteria</taxon>
        <taxon>Bacillati</taxon>
        <taxon>Actinomycetota</taxon>
        <taxon>Actinomycetes</taxon>
        <taxon>Micrococcales</taxon>
        <taxon>Microbacteriaceae</taxon>
        <taxon>Agromyces</taxon>
    </lineage>
</organism>
<name>A0A4Q2JL14_9MICO</name>
<evidence type="ECO:0000259" key="1">
    <source>
        <dbReference type="Pfam" id="PF13460"/>
    </source>
</evidence>
<dbReference type="AlphaFoldDB" id="A0A4Q2JL14"/>
<dbReference type="SUPFAM" id="SSF51735">
    <property type="entry name" value="NAD(P)-binding Rossmann-fold domains"/>
    <property type="match status" value="1"/>
</dbReference>
<evidence type="ECO:0000313" key="2">
    <source>
        <dbReference type="EMBL" id="RXZ48821.1"/>
    </source>
</evidence>
<evidence type="ECO:0000313" key="3">
    <source>
        <dbReference type="Proteomes" id="UP000292935"/>
    </source>
</evidence>
<dbReference type="InterPro" id="IPR016040">
    <property type="entry name" value="NAD(P)-bd_dom"/>
</dbReference>
<dbReference type="InterPro" id="IPR051207">
    <property type="entry name" value="ComplexI_NDUFA9_subunit"/>
</dbReference>
<dbReference type="OrthoDB" id="9771302at2"/>
<dbReference type="InterPro" id="IPR036291">
    <property type="entry name" value="NAD(P)-bd_dom_sf"/>
</dbReference>
<dbReference type="PANTHER" id="PTHR12126">
    <property type="entry name" value="NADH-UBIQUINONE OXIDOREDUCTASE 39 KDA SUBUNIT-RELATED"/>
    <property type="match status" value="1"/>
</dbReference>
<accession>A0A4Q2JL14</accession>
<dbReference type="Proteomes" id="UP000292935">
    <property type="component" value="Unassembled WGS sequence"/>
</dbReference>
<dbReference type="PANTHER" id="PTHR12126:SF11">
    <property type="entry name" value="NADH DEHYDROGENASE [UBIQUINONE] 1 ALPHA SUBCOMPLEX SUBUNIT 9, MITOCHONDRIAL"/>
    <property type="match status" value="1"/>
</dbReference>
<keyword evidence="3" id="KW-1185">Reference proteome</keyword>
<reference evidence="2 3" key="1">
    <citation type="submission" date="2019-01" db="EMBL/GenBank/DDBJ databases">
        <authorList>
            <person name="Li J."/>
        </authorList>
    </citation>
    <scope>NUCLEOTIDE SEQUENCE [LARGE SCALE GENOMIC DNA]</scope>
    <source>
        <strain evidence="2 3">CCUG 35506</strain>
    </source>
</reference>
<dbReference type="Pfam" id="PF13460">
    <property type="entry name" value="NAD_binding_10"/>
    <property type="match status" value="1"/>
</dbReference>
<protein>
    <submittedName>
        <fullName evidence="2">SDR family oxidoreductase</fullName>
    </submittedName>
</protein>
<dbReference type="Gene3D" id="3.40.50.720">
    <property type="entry name" value="NAD(P)-binding Rossmann-like Domain"/>
    <property type="match status" value="1"/>
</dbReference>
<gene>
    <name evidence="2" type="ORF">ESP57_07490</name>
</gene>
<comment type="caution">
    <text evidence="2">The sequence shown here is derived from an EMBL/GenBank/DDBJ whole genome shotgun (WGS) entry which is preliminary data.</text>
</comment>
<sequence>MRIAVAGGTGTVGRHVVDVARERGHDVVILSRSTGVDLMTGAGLTGAIDGTAAVIDVASVATQSAKKSIEFFETTTNNLLAAEQAAGVPHHLALSIVGSDRAPFGYYAGKQRQEEVVSAGPVPWTILRATQFHEFAQQLSGQMRFGSITVVPKMVSQPVAAREVGERLVALAEGGLAGRPADLAGPEELRMADMVRAYSAAVGNTGPIWEIALPGGFGKALRDGTILPGPSADHGVQTYADWVAAVRHS</sequence>